<accession>I1JRD3</accession>
<evidence type="ECO:0000313" key="6">
    <source>
        <dbReference type="Proteomes" id="UP000008827"/>
    </source>
</evidence>
<dbReference type="Gramene" id="KRH68563">
    <property type="protein sequence ID" value="KRH68563"/>
    <property type="gene ID" value="GLYMA_03G238300"/>
</dbReference>
<feature type="region of interest" description="Disordered" evidence="2">
    <location>
        <begin position="1"/>
        <end position="135"/>
    </location>
</feature>
<dbReference type="AlphaFoldDB" id="I1JRD3"/>
<dbReference type="ExpressionAtlas" id="I1JRD3">
    <property type="expression patterns" value="baseline and differential"/>
</dbReference>
<dbReference type="Proteomes" id="UP000008827">
    <property type="component" value="Chromosome 3"/>
</dbReference>
<reference evidence="5" key="2">
    <citation type="submission" date="2018-02" db="UniProtKB">
        <authorList>
            <consortium name="EnsemblPlants"/>
        </authorList>
    </citation>
    <scope>IDENTIFICATION</scope>
    <source>
        <strain evidence="5">Williams 82</strain>
    </source>
</reference>
<keyword evidence="6" id="KW-1185">Reference proteome</keyword>
<dbReference type="InterPro" id="IPR012459">
    <property type="entry name" value="Rrp15"/>
</dbReference>
<feature type="compositionally biased region" description="Basic and acidic residues" evidence="2">
    <location>
        <begin position="86"/>
        <end position="96"/>
    </location>
</feature>
<gene>
    <name evidence="5" type="primary">LOC100817676</name>
    <name evidence="4" type="ORF">GLYMA_03G238300</name>
</gene>
<keyword evidence="3" id="KW-0472">Membrane</keyword>
<dbReference type="PANTHER" id="PTHR13245:SF14">
    <property type="entry name" value="RRP15-LIKE PROTEIN"/>
    <property type="match status" value="1"/>
</dbReference>
<dbReference type="HOGENOM" id="CLU_1095873_0_0_1"/>
<proteinExistence type="inferred from homology"/>
<reference evidence="4" key="3">
    <citation type="submission" date="2018-07" db="EMBL/GenBank/DDBJ databases">
        <title>WGS assembly of Glycine max.</title>
        <authorList>
            <person name="Schmutz J."/>
            <person name="Cannon S."/>
            <person name="Schlueter J."/>
            <person name="Ma J."/>
            <person name="Mitros T."/>
            <person name="Nelson W."/>
            <person name="Hyten D."/>
            <person name="Song Q."/>
            <person name="Thelen J."/>
            <person name="Cheng J."/>
            <person name="Xu D."/>
            <person name="Hellsten U."/>
            <person name="May G."/>
            <person name="Yu Y."/>
            <person name="Sakurai T."/>
            <person name="Umezawa T."/>
            <person name="Bhattacharyya M."/>
            <person name="Sandhu D."/>
            <person name="Valliyodan B."/>
            <person name="Lindquist E."/>
            <person name="Peto M."/>
            <person name="Grant D."/>
            <person name="Shu S."/>
            <person name="Goodstein D."/>
            <person name="Barry K."/>
            <person name="Futrell-Griggs M."/>
            <person name="Abernathy B."/>
            <person name="Du J."/>
            <person name="Tian Z."/>
            <person name="Zhu L."/>
            <person name="Gill N."/>
            <person name="Joshi T."/>
            <person name="Libault M."/>
            <person name="Sethuraman A."/>
            <person name="Zhang X."/>
            <person name="Shinozaki K."/>
            <person name="Nguyen H."/>
            <person name="Wing R."/>
            <person name="Cregan P."/>
            <person name="Specht J."/>
            <person name="Grimwood J."/>
            <person name="Rokhsar D."/>
            <person name="Stacey G."/>
            <person name="Shoemaker R."/>
            <person name="Jackson S."/>
        </authorList>
    </citation>
    <scope>NUCLEOTIDE SEQUENCE</scope>
    <source>
        <tissue evidence="4">Callus</tissue>
    </source>
</reference>
<dbReference type="EMBL" id="CM000836">
    <property type="protein sequence ID" value="KRH68563.1"/>
    <property type="molecule type" value="Genomic_DNA"/>
</dbReference>
<evidence type="ECO:0000256" key="2">
    <source>
        <dbReference type="SAM" id="MobiDB-lite"/>
    </source>
</evidence>
<keyword evidence="3" id="KW-1133">Transmembrane helix</keyword>
<sequence length="254" mass="28625">MAEEMKMVEPGRGKRKFFKTQGHKKSSKKAKVMPPQHGQKKVKIDKKMKKLFRKRAREYNSDDEEDDEATVPATLEPKSLASITNKRNDKDGIESEDRSEDEGAAGPQKTWNKNATDMNYHSSDDEGEDDDEIQPGITKFTEGCRAFKMAFRNLMKKSVPDDMLGPILSGQRKLVVDKLAEEEAERKVKGEAKKEKQMVVLNFKLTDFNVIQSSIVNLFVSSVIVTLKSCIVILLLVTVGRKGACQTCYLLGFT</sequence>
<feature type="compositionally biased region" description="Basic residues" evidence="2">
    <location>
        <begin position="13"/>
        <end position="31"/>
    </location>
</feature>
<protein>
    <recommendedName>
        <fullName evidence="7">RRP15-like protein</fullName>
    </recommendedName>
</protein>
<dbReference type="PANTHER" id="PTHR13245">
    <property type="entry name" value="RRP15-LIKE PROTEIN"/>
    <property type="match status" value="1"/>
</dbReference>
<evidence type="ECO:0008006" key="7">
    <source>
        <dbReference type="Google" id="ProtNLM"/>
    </source>
</evidence>
<comment type="similarity">
    <text evidence="1">Belongs to the RRP15 family.</text>
</comment>
<evidence type="ECO:0000256" key="3">
    <source>
        <dbReference type="SAM" id="Phobius"/>
    </source>
</evidence>
<evidence type="ECO:0000256" key="1">
    <source>
        <dbReference type="ARBA" id="ARBA00007462"/>
    </source>
</evidence>
<dbReference type="GO" id="GO:0006364">
    <property type="term" value="P:rRNA processing"/>
    <property type="evidence" value="ECO:0007669"/>
    <property type="project" value="InterPro"/>
</dbReference>
<evidence type="ECO:0000313" key="5">
    <source>
        <dbReference type="EnsemblPlants" id="KRH68563"/>
    </source>
</evidence>
<feature type="compositionally biased region" description="Basic residues" evidence="2">
    <location>
        <begin position="38"/>
        <end position="56"/>
    </location>
</feature>
<evidence type="ECO:0000313" key="4">
    <source>
        <dbReference type="EMBL" id="KRH68563.1"/>
    </source>
</evidence>
<keyword evidence="3" id="KW-0812">Transmembrane</keyword>
<feature type="compositionally biased region" description="Basic and acidic residues" evidence="2">
    <location>
        <begin position="1"/>
        <end position="12"/>
    </location>
</feature>
<name>I1JRD3_SOYBN</name>
<organism evidence="5">
    <name type="scientific">Glycine max</name>
    <name type="common">Soybean</name>
    <name type="synonym">Glycine hispida</name>
    <dbReference type="NCBI Taxonomy" id="3847"/>
    <lineage>
        <taxon>Eukaryota</taxon>
        <taxon>Viridiplantae</taxon>
        <taxon>Streptophyta</taxon>
        <taxon>Embryophyta</taxon>
        <taxon>Tracheophyta</taxon>
        <taxon>Spermatophyta</taxon>
        <taxon>Magnoliopsida</taxon>
        <taxon>eudicotyledons</taxon>
        <taxon>Gunneridae</taxon>
        <taxon>Pentapetalae</taxon>
        <taxon>rosids</taxon>
        <taxon>fabids</taxon>
        <taxon>Fabales</taxon>
        <taxon>Fabaceae</taxon>
        <taxon>Papilionoideae</taxon>
        <taxon>50 kb inversion clade</taxon>
        <taxon>NPAAA clade</taxon>
        <taxon>indigoferoid/millettioid clade</taxon>
        <taxon>Phaseoleae</taxon>
        <taxon>Glycine</taxon>
        <taxon>Glycine subgen. Soja</taxon>
    </lineage>
</organism>
<feature type="transmembrane region" description="Helical" evidence="3">
    <location>
        <begin position="215"/>
        <end position="237"/>
    </location>
</feature>
<reference evidence="4 5" key="1">
    <citation type="journal article" date="2010" name="Nature">
        <title>Genome sequence of the palaeopolyploid soybean.</title>
        <authorList>
            <person name="Schmutz J."/>
            <person name="Cannon S.B."/>
            <person name="Schlueter J."/>
            <person name="Ma J."/>
            <person name="Mitros T."/>
            <person name="Nelson W."/>
            <person name="Hyten D.L."/>
            <person name="Song Q."/>
            <person name="Thelen J.J."/>
            <person name="Cheng J."/>
            <person name="Xu D."/>
            <person name="Hellsten U."/>
            <person name="May G.D."/>
            <person name="Yu Y."/>
            <person name="Sakurai T."/>
            <person name="Umezawa T."/>
            <person name="Bhattacharyya M.K."/>
            <person name="Sandhu D."/>
            <person name="Valliyodan B."/>
            <person name="Lindquist E."/>
            <person name="Peto M."/>
            <person name="Grant D."/>
            <person name="Shu S."/>
            <person name="Goodstein D."/>
            <person name="Barry K."/>
            <person name="Futrell-Griggs M."/>
            <person name="Abernathy B."/>
            <person name="Du J."/>
            <person name="Tian Z."/>
            <person name="Zhu L."/>
            <person name="Gill N."/>
            <person name="Joshi T."/>
            <person name="Libault M."/>
            <person name="Sethuraman A."/>
            <person name="Zhang X.-C."/>
            <person name="Shinozaki K."/>
            <person name="Nguyen H.T."/>
            <person name="Wing R.A."/>
            <person name="Cregan P."/>
            <person name="Specht J."/>
            <person name="Grimwood J."/>
            <person name="Rokhsar D."/>
            <person name="Stacey G."/>
            <person name="Shoemaker R.C."/>
            <person name="Jackson S.A."/>
        </authorList>
    </citation>
    <scope>NUCLEOTIDE SEQUENCE [LARGE SCALE GENOMIC DNA]</scope>
    <source>
        <strain evidence="5">cv. Williams 82</strain>
        <tissue evidence="4">Callus</tissue>
    </source>
</reference>
<dbReference type="EnsemblPlants" id="KRH68563">
    <property type="protein sequence ID" value="KRH68563"/>
    <property type="gene ID" value="GLYMA_03G238300"/>
</dbReference>
<feature type="compositionally biased region" description="Polar residues" evidence="2">
    <location>
        <begin position="109"/>
        <end position="121"/>
    </location>
</feature>